<dbReference type="AlphaFoldDB" id="A0A0A9AEN8"/>
<reference evidence="2" key="1">
    <citation type="submission" date="2014-09" db="EMBL/GenBank/DDBJ databases">
        <authorList>
            <person name="Magalhaes I.L.F."/>
            <person name="Oliveira U."/>
            <person name="Santos F.R."/>
            <person name="Vidigal T.H.D.A."/>
            <person name="Brescovit A.D."/>
            <person name="Santos A.J."/>
        </authorList>
    </citation>
    <scope>NUCLEOTIDE SEQUENCE</scope>
    <source>
        <tissue evidence="2">Shoot tissue taken approximately 20 cm above the soil surface</tissue>
    </source>
</reference>
<keyword evidence="1" id="KW-0732">Signal</keyword>
<accession>A0A0A9AEN8</accession>
<name>A0A0A9AEN8_ARUDO</name>
<dbReference type="EMBL" id="GBRH01252333">
    <property type="protein sequence ID" value="JAD45562.1"/>
    <property type="molecule type" value="Transcribed_RNA"/>
</dbReference>
<feature type="signal peptide" evidence="1">
    <location>
        <begin position="1"/>
        <end position="21"/>
    </location>
</feature>
<feature type="chain" id="PRO_5002042609" evidence="1">
    <location>
        <begin position="22"/>
        <end position="42"/>
    </location>
</feature>
<sequence length="42" mass="4492">MENRYMCISIAGLSIPLLWMAARLDQSCSAVTCAGAAPLHLI</sequence>
<evidence type="ECO:0000256" key="1">
    <source>
        <dbReference type="SAM" id="SignalP"/>
    </source>
</evidence>
<organism evidence="2">
    <name type="scientific">Arundo donax</name>
    <name type="common">Giant reed</name>
    <name type="synonym">Donax arundinaceus</name>
    <dbReference type="NCBI Taxonomy" id="35708"/>
    <lineage>
        <taxon>Eukaryota</taxon>
        <taxon>Viridiplantae</taxon>
        <taxon>Streptophyta</taxon>
        <taxon>Embryophyta</taxon>
        <taxon>Tracheophyta</taxon>
        <taxon>Spermatophyta</taxon>
        <taxon>Magnoliopsida</taxon>
        <taxon>Liliopsida</taxon>
        <taxon>Poales</taxon>
        <taxon>Poaceae</taxon>
        <taxon>PACMAD clade</taxon>
        <taxon>Arundinoideae</taxon>
        <taxon>Arundineae</taxon>
        <taxon>Arundo</taxon>
    </lineage>
</organism>
<protein>
    <submittedName>
        <fullName evidence="2">Uncharacterized protein</fullName>
    </submittedName>
</protein>
<evidence type="ECO:0000313" key="2">
    <source>
        <dbReference type="EMBL" id="JAD45562.1"/>
    </source>
</evidence>
<proteinExistence type="predicted"/>
<reference evidence="2" key="2">
    <citation type="journal article" date="2015" name="Data Brief">
        <title>Shoot transcriptome of the giant reed, Arundo donax.</title>
        <authorList>
            <person name="Barrero R.A."/>
            <person name="Guerrero F.D."/>
            <person name="Moolhuijzen P."/>
            <person name="Goolsby J.A."/>
            <person name="Tidwell J."/>
            <person name="Bellgard S.E."/>
            <person name="Bellgard M.I."/>
        </authorList>
    </citation>
    <scope>NUCLEOTIDE SEQUENCE</scope>
    <source>
        <tissue evidence="2">Shoot tissue taken approximately 20 cm above the soil surface</tissue>
    </source>
</reference>